<protein>
    <recommendedName>
        <fullName evidence="4">Lipocalin-like protein</fullName>
    </recommendedName>
</protein>
<dbReference type="Proteomes" id="UP000326344">
    <property type="component" value="Unassembled WGS sequence"/>
</dbReference>
<dbReference type="RefSeq" id="WP_150874711.1">
    <property type="nucleotide sequence ID" value="NZ_VTWS01000001.1"/>
</dbReference>
<evidence type="ECO:0008006" key="4">
    <source>
        <dbReference type="Google" id="ProtNLM"/>
    </source>
</evidence>
<reference evidence="2 3" key="1">
    <citation type="submission" date="2019-09" db="EMBL/GenBank/DDBJ databases">
        <title>Genome Sequence of Larkinella sp MA1.</title>
        <authorList>
            <person name="Srinivasan S."/>
        </authorList>
    </citation>
    <scope>NUCLEOTIDE SEQUENCE [LARGE SCALE GENOMIC DNA]</scope>
    <source>
        <strain evidence="2 3">MA1</strain>
    </source>
</reference>
<gene>
    <name evidence="2" type="ORF">F0P93_02060</name>
</gene>
<evidence type="ECO:0000313" key="3">
    <source>
        <dbReference type="Proteomes" id="UP000326344"/>
    </source>
</evidence>
<keyword evidence="3" id="KW-1185">Reference proteome</keyword>
<proteinExistence type="predicted"/>
<dbReference type="AlphaFoldDB" id="A0A5N1JM95"/>
<name>A0A5N1JM95_9BACT</name>
<evidence type="ECO:0000256" key="1">
    <source>
        <dbReference type="SAM" id="SignalP"/>
    </source>
</evidence>
<accession>A0A5N1JM95</accession>
<sequence length="174" mass="18438">MKKALLLLLMGTTLFVSCSKDDDTPAVKTKSEILVRTWEVQTGSIGLGTATPITGYTKGGGAANLVDMSKFKLEFKTGGDFVQTSLDGTSSTGKWALTDNDTKLSLTTTQIPTPDVWNITTLTETNFDIARQIAGNSTAPGDLYWKNLIDTFGKPLGISSAAGASIAVKMIPVK</sequence>
<dbReference type="PROSITE" id="PS51257">
    <property type="entry name" value="PROKAR_LIPOPROTEIN"/>
    <property type="match status" value="1"/>
</dbReference>
<organism evidence="2 3">
    <name type="scientific">Larkinella humicola</name>
    <dbReference type="NCBI Taxonomy" id="2607654"/>
    <lineage>
        <taxon>Bacteria</taxon>
        <taxon>Pseudomonadati</taxon>
        <taxon>Bacteroidota</taxon>
        <taxon>Cytophagia</taxon>
        <taxon>Cytophagales</taxon>
        <taxon>Spirosomataceae</taxon>
        <taxon>Larkinella</taxon>
    </lineage>
</organism>
<dbReference type="EMBL" id="VTWS01000001">
    <property type="protein sequence ID" value="KAA9356557.1"/>
    <property type="molecule type" value="Genomic_DNA"/>
</dbReference>
<feature type="chain" id="PRO_5025026628" description="Lipocalin-like protein" evidence="1">
    <location>
        <begin position="20"/>
        <end position="174"/>
    </location>
</feature>
<keyword evidence="1" id="KW-0732">Signal</keyword>
<comment type="caution">
    <text evidence="2">The sequence shown here is derived from an EMBL/GenBank/DDBJ whole genome shotgun (WGS) entry which is preliminary data.</text>
</comment>
<feature type="signal peptide" evidence="1">
    <location>
        <begin position="1"/>
        <end position="19"/>
    </location>
</feature>
<evidence type="ECO:0000313" key="2">
    <source>
        <dbReference type="EMBL" id="KAA9356557.1"/>
    </source>
</evidence>